<dbReference type="PANTHER" id="PTHR15505:SF4">
    <property type="entry name" value="RIIA DOMAIN-CONTAINING PROTEIN 1"/>
    <property type="match status" value="1"/>
</dbReference>
<keyword evidence="3" id="KW-1185">Reference proteome</keyword>
<dbReference type="Pfam" id="PF21772">
    <property type="entry name" value="CATIP_N"/>
    <property type="match status" value="1"/>
</dbReference>
<sequence length="780" mass="88505">MASPRISLIDLSKHFYFNIDEKTKKELCFAETLIISCGHIEGDIRDDESSDWTCEESDSRQSVELKHDEYIKVKEPIEEEPGDVQDGEDNDFQFYFFPDCTKPLPSANSKDSVIIEDGMPKLNPAIRNNNMDFCTCEVDKNGECPCIIKIPCLCGAKTRHTCKCIKVESLCICDVYNPQLVCTCKSSELCLCHSDGKPRPKCTCEEIKKPCICATDKFPFPVCPCETKPTLINTHMEVIYDECGEVIEEESVGEQVEEPIVEPCLCQKSGPKPPCHCGKGDECTCSFVCICHIRRPCECEPKDGQDPACKDAEEKSICSCPASPVCSCVDTCDCEPKEKVCTCEDPDNCNCMKICDCTEPCLCDIQKEKDENIFCTCPENKTIIGGGIVCTCPKKDDGRKLKRVQGPGEQGYRWCHDVDPRHTYFDFGYGRHDKISYKEPPVEKIKILGLHEHEELQSNVDVCPVHSIEAPQYIKKVRKASLDCCSTVGGISFSVEMLGEDGNKFLVQVVSHSSKEGAKSSSKLVSILDCNLHTLEENRSEQITKRHLTKERRSYMTISESGYYNKVTRICGERHIVKRIYHSFEEAHDFLLEGANVVLLRYFALSRYKGKLKSDTVLIDGMICESVYAIVNGTPLYVVKVERHIIEPTGFVHQTLTVLTLKDNEFMIHLNPLLRVVPERDEIERHEPTREKWRSDLQLFSDYLDFKSTRSSDGARYVTENGELAATIRDYLQTLLLLRPSDALHFTRHYFGSALSALDLPHSEYFDPCSKHVRYFYFEE</sequence>
<accession>A0A5E4PY17</accession>
<proteinExistence type="predicted"/>
<dbReference type="Proteomes" id="UP000324832">
    <property type="component" value="Unassembled WGS sequence"/>
</dbReference>
<dbReference type="AlphaFoldDB" id="A0A5E4PY17"/>
<evidence type="ECO:0000259" key="1">
    <source>
        <dbReference type="Pfam" id="PF21772"/>
    </source>
</evidence>
<dbReference type="InterPro" id="IPR048777">
    <property type="entry name" value="CATIP_N"/>
</dbReference>
<gene>
    <name evidence="2" type="ORF">LSINAPIS_LOCUS2875</name>
</gene>
<protein>
    <recommendedName>
        <fullName evidence="1">Ciliogenesis-associated TTC17-interacting protein N-terminal domain-containing protein</fullName>
    </recommendedName>
</protein>
<reference evidence="2 3" key="1">
    <citation type="submission" date="2017-07" db="EMBL/GenBank/DDBJ databases">
        <authorList>
            <person name="Talla V."/>
            <person name="Backstrom N."/>
        </authorList>
    </citation>
    <scope>NUCLEOTIDE SEQUENCE [LARGE SCALE GENOMIC DNA]</scope>
</reference>
<dbReference type="EMBL" id="FZQP02000648">
    <property type="protein sequence ID" value="VVC89830.1"/>
    <property type="molecule type" value="Genomic_DNA"/>
</dbReference>
<dbReference type="PANTHER" id="PTHR15505">
    <property type="entry name" value="RIIA DOMAIN-CONTAINING PROTEIN 1"/>
    <property type="match status" value="1"/>
</dbReference>
<name>A0A5E4PY17_9NEOP</name>
<evidence type="ECO:0000313" key="2">
    <source>
        <dbReference type="EMBL" id="VVC89830.1"/>
    </source>
</evidence>
<evidence type="ECO:0000313" key="3">
    <source>
        <dbReference type="Proteomes" id="UP000324832"/>
    </source>
</evidence>
<organism evidence="2 3">
    <name type="scientific">Leptidea sinapis</name>
    <dbReference type="NCBI Taxonomy" id="189913"/>
    <lineage>
        <taxon>Eukaryota</taxon>
        <taxon>Metazoa</taxon>
        <taxon>Ecdysozoa</taxon>
        <taxon>Arthropoda</taxon>
        <taxon>Hexapoda</taxon>
        <taxon>Insecta</taxon>
        <taxon>Pterygota</taxon>
        <taxon>Neoptera</taxon>
        <taxon>Endopterygota</taxon>
        <taxon>Lepidoptera</taxon>
        <taxon>Glossata</taxon>
        <taxon>Ditrysia</taxon>
        <taxon>Papilionoidea</taxon>
        <taxon>Pieridae</taxon>
        <taxon>Dismorphiinae</taxon>
        <taxon>Leptidea</taxon>
    </lineage>
</organism>
<feature type="domain" description="Ciliogenesis-associated TTC17-interacting protein N-terminal" evidence="1">
    <location>
        <begin position="487"/>
        <end position="632"/>
    </location>
</feature>